<dbReference type="RefSeq" id="WP_093393186.1">
    <property type="nucleotide sequence ID" value="NZ_FOUU01000001.1"/>
</dbReference>
<dbReference type="PIRSF" id="PIRSF006102">
    <property type="entry name" value="NQR_DE"/>
    <property type="match status" value="1"/>
</dbReference>
<evidence type="ECO:0000256" key="4">
    <source>
        <dbReference type="ARBA" id="ARBA00022967"/>
    </source>
</evidence>
<sequence>MKSVSLRREFKKGLWRENPVLVMLLGLCPTLAVTNTVHNALGMIGAVFFVLTCSSAMVSLIRGIVPSQVRIATFIVIIATFVTVADRFLAAYLPELSKSLGPYVPLIVVNCIILGRQEAFASKHGIVPSVVDALGMSCGFGIALLILASVREILGNGTWLGVNITGGLFTPWQVMILPAGAFLALGVIIGLVRHIMHR</sequence>
<keyword evidence="5 8" id="KW-0249">Electron transport</keyword>
<evidence type="ECO:0000256" key="3">
    <source>
        <dbReference type="ARBA" id="ARBA00022692"/>
    </source>
</evidence>
<feature type="transmembrane region" description="Helical" evidence="8">
    <location>
        <begin position="170"/>
        <end position="192"/>
    </location>
</feature>
<keyword evidence="2 8" id="KW-0813">Transport</keyword>
<dbReference type="GO" id="GO:0022900">
    <property type="term" value="P:electron transport chain"/>
    <property type="evidence" value="ECO:0007669"/>
    <property type="project" value="UniProtKB-UniRule"/>
</dbReference>
<dbReference type="PANTHER" id="PTHR30586">
    <property type="entry name" value="ELECTRON TRANSPORT COMPLEX PROTEIN RNFE"/>
    <property type="match status" value="1"/>
</dbReference>
<dbReference type="EMBL" id="FOUU01000001">
    <property type="protein sequence ID" value="SFM48664.1"/>
    <property type="molecule type" value="Genomic_DNA"/>
</dbReference>
<dbReference type="NCBIfam" id="NF009070">
    <property type="entry name" value="PRK12405.1"/>
    <property type="match status" value="1"/>
</dbReference>
<dbReference type="AlphaFoldDB" id="A0A1I4R8N2"/>
<feature type="transmembrane region" description="Helical" evidence="8">
    <location>
        <begin position="99"/>
        <end position="115"/>
    </location>
</feature>
<evidence type="ECO:0000256" key="7">
    <source>
        <dbReference type="ARBA" id="ARBA00023136"/>
    </source>
</evidence>
<organism evidence="9 10">
    <name type="scientific">Thermodesulforhabdus norvegica</name>
    <dbReference type="NCBI Taxonomy" id="39841"/>
    <lineage>
        <taxon>Bacteria</taxon>
        <taxon>Pseudomonadati</taxon>
        <taxon>Thermodesulfobacteriota</taxon>
        <taxon>Syntrophobacteria</taxon>
        <taxon>Syntrophobacterales</taxon>
        <taxon>Thermodesulforhabdaceae</taxon>
        <taxon>Thermodesulforhabdus</taxon>
    </lineage>
</organism>
<dbReference type="GO" id="GO:0012505">
    <property type="term" value="C:endomembrane system"/>
    <property type="evidence" value="ECO:0007669"/>
    <property type="project" value="UniProtKB-SubCell"/>
</dbReference>
<evidence type="ECO:0000256" key="6">
    <source>
        <dbReference type="ARBA" id="ARBA00022989"/>
    </source>
</evidence>
<comment type="subcellular location">
    <subcellularLocation>
        <location evidence="8">Cell membrane</location>
        <topology evidence="8">Multi-pass membrane protein</topology>
    </subcellularLocation>
    <subcellularLocation>
        <location evidence="1">Endomembrane system</location>
        <topology evidence="1">Multi-pass membrane protein</topology>
    </subcellularLocation>
</comment>
<dbReference type="InterPro" id="IPR010968">
    <property type="entry name" value="RnfE"/>
</dbReference>
<dbReference type="GO" id="GO:0005886">
    <property type="term" value="C:plasma membrane"/>
    <property type="evidence" value="ECO:0007669"/>
    <property type="project" value="UniProtKB-SubCell"/>
</dbReference>
<dbReference type="PANTHER" id="PTHR30586:SF0">
    <property type="entry name" value="ION-TRANSLOCATING OXIDOREDUCTASE COMPLEX SUBUNIT E"/>
    <property type="match status" value="1"/>
</dbReference>
<dbReference type="NCBIfam" id="TIGR01948">
    <property type="entry name" value="rnfE"/>
    <property type="match status" value="1"/>
</dbReference>
<dbReference type="HAMAP" id="MF_00478">
    <property type="entry name" value="RsxE_RnfE"/>
    <property type="match status" value="1"/>
</dbReference>
<keyword evidence="8" id="KW-1003">Cell membrane</keyword>
<reference evidence="9 10" key="1">
    <citation type="submission" date="2016-10" db="EMBL/GenBank/DDBJ databases">
        <authorList>
            <person name="de Groot N.N."/>
        </authorList>
    </citation>
    <scope>NUCLEOTIDE SEQUENCE [LARGE SCALE GENOMIC DNA]</scope>
    <source>
        <strain evidence="9 10">DSM 9990</strain>
    </source>
</reference>
<accession>A0A1I4R8N2</accession>
<evidence type="ECO:0000313" key="10">
    <source>
        <dbReference type="Proteomes" id="UP000199611"/>
    </source>
</evidence>
<evidence type="ECO:0000256" key="2">
    <source>
        <dbReference type="ARBA" id="ARBA00022448"/>
    </source>
</evidence>
<comment type="function">
    <text evidence="8">Part of a membrane-bound complex that couples electron transfer with translocation of ions across the membrane.</text>
</comment>
<keyword evidence="3 8" id="KW-0812">Transmembrane</keyword>
<comment type="similarity">
    <text evidence="8">Belongs to the NqrDE/RnfAE family.</text>
</comment>
<protein>
    <recommendedName>
        <fullName evidence="8">Ion-translocating oxidoreductase complex subunit E</fullName>
        <ecNumber evidence="8">7.-.-.-</ecNumber>
    </recommendedName>
    <alternativeName>
        <fullName evidence="8">Rnf electron transport complex subunit E</fullName>
    </alternativeName>
</protein>
<dbReference type="InterPro" id="IPR003667">
    <property type="entry name" value="NqrDE/RnfAE"/>
</dbReference>
<dbReference type="EC" id="7.-.-.-" evidence="8"/>
<feature type="transmembrane region" description="Helical" evidence="8">
    <location>
        <begin position="42"/>
        <end position="64"/>
    </location>
</feature>
<dbReference type="Proteomes" id="UP000199611">
    <property type="component" value="Unassembled WGS sequence"/>
</dbReference>
<evidence type="ECO:0000313" key="9">
    <source>
        <dbReference type="EMBL" id="SFM48664.1"/>
    </source>
</evidence>
<keyword evidence="6 8" id="KW-1133">Transmembrane helix</keyword>
<name>A0A1I4R8N2_9BACT</name>
<gene>
    <name evidence="8" type="primary">rnfE</name>
    <name evidence="9" type="ORF">SAMN05660836_00475</name>
</gene>
<feature type="transmembrane region" description="Helical" evidence="8">
    <location>
        <begin position="71"/>
        <end position="93"/>
    </location>
</feature>
<keyword evidence="4 8" id="KW-1278">Translocase</keyword>
<comment type="subunit">
    <text evidence="8">The complex is composed of six subunits: RnfA, RnfB, RnfC, RnfD, RnfE and RnfG.</text>
</comment>
<evidence type="ECO:0000256" key="5">
    <source>
        <dbReference type="ARBA" id="ARBA00022982"/>
    </source>
</evidence>
<dbReference type="STRING" id="39841.SAMN05660836_00475"/>
<dbReference type="Pfam" id="PF02508">
    <property type="entry name" value="Rnf-Nqr"/>
    <property type="match status" value="1"/>
</dbReference>
<feature type="transmembrane region" description="Helical" evidence="8">
    <location>
        <begin position="127"/>
        <end position="150"/>
    </location>
</feature>
<dbReference type="OrthoDB" id="9782945at2"/>
<keyword evidence="10" id="KW-1185">Reference proteome</keyword>
<proteinExistence type="inferred from homology"/>
<keyword evidence="7 8" id="KW-0472">Membrane</keyword>
<evidence type="ECO:0000256" key="1">
    <source>
        <dbReference type="ARBA" id="ARBA00004127"/>
    </source>
</evidence>
<evidence type="ECO:0000256" key="8">
    <source>
        <dbReference type="HAMAP-Rule" id="MF_00478"/>
    </source>
</evidence>